<proteinExistence type="predicted"/>
<sequence length="333" mass="38085">MKKKSLIAIIILVVLGSAYFVYEMFQVVETDDAQIESKITPITSRLDAFVDSVYIEDHQIVHKGDTLIQLDRVPFQLKIDQTKAQIDVLTEELQTDSIDLKNSYKEYQIQCLKQDEIKTAYWKVNSNYTRVEKMFQSHACTLDDFNTAKAENQMYQSRYDAQVLTTQKALLAHQKSKNNIERTLADRKEKIAELKLTKLTLSYTTITAPYAGKLYKTNIKKGQFIKRAQQITELTDIENLWIIANFKETQIEPLHIGTNVSIHVDAFPKNKLRGKIVSISPATGAKFALFPKDNATGNFIKVVQRVPIKIKFNKGEDINRLVPGLNVQVKIIK</sequence>
<dbReference type="EMBL" id="CP081303">
    <property type="protein sequence ID" value="QZE13872.1"/>
    <property type="molecule type" value="Genomic_DNA"/>
</dbReference>
<protein>
    <submittedName>
        <fullName evidence="1">HlyD family secretion protein</fullName>
    </submittedName>
</protein>
<organism evidence="1 2">
    <name type="scientific">Halosquirtibacter laminarini</name>
    <dbReference type="NCBI Taxonomy" id="3374600"/>
    <lineage>
        <taxon>Bacteria</taxon>
        <taxon>Pseudomonadati</taxon>
        <taxon>Bacteroidota</taxon>
        <taxon>Bacteroidia</taxon>
        <taxon>Marinilabiliales</taxon>
        <taxon>Prolixibacteraceae</taxon>
        <taxon>Halosquirtibacter</taxon>
    </lineage>
</organism>
<gene>
    <name evidence="1" type="ORF">K4L44_15185</name>
</gene>
<name>A0AC61NP41_9BACT</name>
<evidence type="ECO:0000313" key="2">
    <source>
        <dbReference type="Proteomes" id="UP000826212"/>
    </source>
</evidence>
<dbReference type="Proteomes" id="UP000826212">
    <property type="component" value="Chromosome"/>
</dbReference>
<accession>A0AC61NP41</accession>
<keyword evidence="2" id="KW-1185">Reference proteome</keyword>
<evidence type="ECO:0000313" key="1">
    <source>
        <dbReference type="EMBL" id="QZE13872.1"/>
    </source>
</evidence>
<reference evidence="1" key="1">
    <citation type="submission" date="2021-08" db="EMBL/GenBank/DDBJ databases">
        <title>Novel anaerobic bacterium isolated from sea squirt in East Sea, Republic of Korea.</title>
        <authorList>
            <person name="Nguyen T.H."/>
            <person name="Li Z."/>
            <person name="Lee Y.-J."/>
            <person name="Ko J."/>
            <person name="Kim S.-G."/>
        </authorList>
    </citation>
    <scope>NUCLEOTIDE SEQUENCE</scope>
    <source>
        <strain evidence="1">KCTC 25031</strain>
    </source>
</reference>